<evidence type="ECO:0000313" key="8">
    <source>
        <dbReference type="EMBL" id="GMI44432.1"/>
    </source>
</evidence>
<dbReference type="Gene3D" id="3.40.850.10">
    <property type="entry name" value="Kinesin motor domain"/>
    <property type="match status" value="1"/>
</dbReference>
<keyword evidence="1 5" id="KW-0547">Nucleotide-binding</keyword>
<dbReference type="EMBL" id="BRYA01001480">
    <property type="protein sequence ID" value="GMI44432.1"/>
    <property type="molecule type" value="Genomic_DNA"/>
</dbReference>
<dbReference type="GO" id="GO:0007018">
    <property type="term" value="P:microtubule-based movement"/>
    <property type="evidence" value="ECO:0007669"/>
    <property type="project" value="InterPro"/>
</dbReference>
<evidence type="ECO:0000256" key="1">
    <source>
        <dbReference type="ARBA" id="ARBA00022741"/>
    </source>
</evidence>
<dbReference type="InterPro" id="IPR008984">
    <property type="entry name" value="SMAD_FHA_dom_sf"/>
</dbReference>
<feature type="region of interest" description="Disordered" evidence="6">
    <location>
        <begin position="133"/>
        <end position="153"/>
    </location>
</feature>
<dbReference type="InterPro" id="IPR019821">
    <property type="entry name" value="Kinesin_motor_CS"/>
</dbReference>
<dbReference type="Proteomes" id="UP001165065">
    <property type="component" value="Unassembled WGS sequence"/>
</dbReference>
<dbReference type="Gene3D" id="2.60.200.20">
    <property type="match status" value="1"/>
</dbReference>
<gene>
    <name evidence="8" type="ORF">TrCOL_g2682</name>
</gene>
<dbReference type="InterPro" id="IPR001752">
    <property type="entry name" value="Kinesin_motor_dom"/>
</dbReference>
<feature type="compositionally biased region" description="Basic and acidic residues" evidence="6">
    <location>
        <begin position="599"/>
        <end position="610"/>
    </location>
</feature>
<evidence type="ECO:0000259" key="7">
    <source>
        <dbReference type="PROSITE" id="PS50067"/>
    </source>
</evidence>
<feature type="compositionally biased region" description="Acidic residues" evidence="6">
    <location>
        <begin position="954"/>
        <end position="970"/>
    </location>
</feature>
<dbReference type="InterPro" id="IPR036961">
    <property type="entry name" value="Kinesin_motor_dom_sf"/>
</dbReference>
<dbReference type="PROSITE" id="PS00411">
    <property type="entry name" value="KINESIN_MOTOR_1"/>
    <property type="match status" value="1"/>
</dbReference>
<dbReference type="SMART" id="SM00129">
    <property type="entry name" value="KISc"/>
    <property type="match status" value="1"/>
</dbReference>
<keyword evidence="9" id="KW-1185">Reference proteome</keyword>
<feature type="binding site" evidence="5">
    <location>
        <begin position="99"/>
        <end position="106"/>
    </location>
    <ligand>
        <name>ATP</name>
        <dbReference type="ChEBI" id="CHEBI:30616"/>
    </ligand>
</feature>
<dbReference type="PANTHER" id="PTHR47117">
    <property type="entry name" value="STAR-RELATED LIPID TRANSFER PROTEIN 9"/>
    <property type="match status" value="1"/>
</dbReference>
<protein>
    <recommendedName>
        <fullName evidence="7">Kinesin motor domain-containing protein</fullName>
    </recommendedName>
</protein>
<proteinExistence type="inferred from homology"/>
<feature type="region of interest" description="Disordered" evidence="6">
    <location>
        <begin position="939"/>
        <end position="979"/>
    </location>
</feature>
<evidence type="ECO:0000256" key="3">
    <source>
        <dbReference type="ARBA" id="ARBA00023054"/>
    </source>
</evidence>
<dbReference type="SUPFAM" id="SSF52540">
    <property type="entry name" value="P-loop containing nucleoside triphosphate hydrolases"/>
    <property type="match status" value="1"/>
</dbReference>
<comment type="similarity">
    <text evidence="5">Belongs to the TRAFAC class myosin-kinesin ATPase superfamily. Kinesin family.</text>
</comment>
<dbReference type="GO" id="GO:0008017">
    <property type="term" value="F:microtubule binding"/>
    <property type="evidence" value="ECO:0007669"/>
    <property type="project" value="InterPro"/>
</dbReference>
<reference evidence="9" key="1">
    <citation type="journal article" date="2023" name="Commun. Biol.">
        <title>Genome analysis of Parmales, the sister group of diatoms, reveals the evolutionary specialization of diatoms from phago-mixotrophs to photoautotrophs.</title>
        <authorList>
            <person name="Ban H."/>
            <person name="Sato S."/>
            <person name="Yoshikawa S."/>
            <person name="Yamada K."/>
            <person name="Nakamura Y."/>
            <person name="Ichinomiya M."/>
            <person name="Sato N."/>
            <person name="Blanc-Mathieu R."/>
            <person name="Endo H."/>
            <person name="Kuwata A."/>
            <person name="Ogata H."/>
        </authorList>
    </citation>
    <scope>NUCLEOTIDE SEQUENCE [LARGE SCALE GENOMIC DNA]</scope>
</reference>
<feature type="compositionally biased region" description="Low complexity" evidence="6">
    <location>
        <begin position="939"/>
        <end position="950"/>
    </location>
</feature>
<dbReference type="GO" id="GO:0005524">
    <property type="term" value="F:ATP binding"/>
    <property type="evidence" value="ECO:0007669"/>
    <property type="project" value="UniProtKB-UniRule"/>
</dbReference>
<dbReference type="InterPro" id="IPR027417">
    <property type="entry name" value="P-loop_NTPase"/>
</dbReference>
<dbReference type="AlphaFoldDB" id="A0A9W7GI55"/>
<dbReference type="FunFam" id="3.40.850.10:FF:000063">
    <property type="entry name" value="Kinesin-like protein"/>
    <property type="match status" value="1"/>
</dbReference>
<feature type="domain" description="Kinesin motor" evidence="7">
    <location>
        <begin position="6"/>
        <end position="366"/>
    </location>
</feature>
<sequence>MSSTTSVKVAVRMRPFNKNEESSSASCIIAMSLPHKQVTITNPSNPHDTKSFTYDFLYNSLAPPGDPDHASQDTVWDDLGRELLEAAWAGYNYSLFAYGQTGSGKSHSMVGFGSSRGVIPRACEAIFAKINDSKGEEEQGRGGEGANTRKGGETTYKVEASMLEIYNERIRDLFVPMTQQGRGGLKIRDSPKTGAYVENLKKIPVVSYKQIERLMSFGTRNRTVAATNMNETSSRAHTIFTITFVQTILNRETMKAGDIRSSINLVDLAGSERVARTGATGDRLTEGGHINKSLSALGNVINALAKNGTSSKQSLVPYRDAVLTHLLKNSLGGNAKTTMIAAVSPADSNYAESLSTLRYADRAKNIKNLAIVNEDKNEKLIKQLRREMEELKKQLEMNQNNNPSLNLDEEREKIKRELEEKFRLELMKTQAQWENEQKSAEEALNNGREEEGDEDCPYLVNLNEDAALSGVLIYRLRISSENWIGVNPPAVPADEGNSSRIIIGGMGVMAKHARLTRGEEKALMCTCMPGARTLVNGVKLVEKVGVKVRHMDRIIFGNNSVFKVVVPGGEDIGVEVDWEFAMKEANSETLKAMSSMNDQKTKEETSAREEMERKVALLEAELKRERDKSGEDQSEMMKQQKDLEIKLKSQIEATTKLLKKQERERQDRSLVDRQLLHTLPLVHEANGISQEMQKRIKFSVKLVSKALDALDHGGAAGEPVYKTSVCVVVNGIGGIGGDEMWSHEKFHNRIYIMREMYHTWKDNGMNLEGTEFEDKENDPFYDPPSDYLLGVARLQLEAIKYMLDVDEATPLVDYKGSSFGEIMVEMVPTMGGVRADVDEVEDLGEVLGEEINISINMKGLRGLPMSLLKNSAYKKVYVKYRFFGGEDFMVSPEYNLKMNVEAIWKEVLKFKVSKELCDYVIGAALGFEVWVTTGTKEGAEAGAEAGATEAKGGDEEEEDAEEEGEEEEEGGAGGGAPGLLRENEFLKAENDALREKLALALRRIEILSSSAVPSEAELGEDIAQTPRTIMKLEVVRQNDGLING</sequence>
<dbReference type="SUPFAM" id="SSF49879">
    <property type="entry name" value="SMAD/FHA domain"/>
    <property type="match status" value="1"/>
</dbReference>
<feature type="region of interest" description="Disordered" evidence="6">
    <location>
        <begin position="432"/>
        <end position="452"/>
    </location>
</feature>
<evidence type="ECO:0000313" key="9">
    <source>
        <dbReference type="Proteomes" id="UP001165065"/>
    </source>
</evidence>
<dbReference type="PRINTS" id="PR00380">
    <property type="entry name" value="KINESINHEAVY"/>
</dbReference>
<comment type="caution">
    <text evidence="8">The sequence shown here is derived from an EMBL/GenBank/DDBJ whole genome shotgun (WGS) entry which is preliminary data.</text>
</comment>
<evidence type="ECO:0000256" key="4">
    <source>
        <dbReference type="ARBA" id="ARBA00023175"/>
    </source>
</evidence>
<dbReference type="Pfam" id="PF12423">
    <property type="entry name" value="KIF1B"/>
    <property type="match status" value="1"/>
</dbReference>
<evidence type="ECO:0000256" key="5">
    <source>
        <dbReference type="PROSITE-ProRule" id="PRU00283"/>
    </source>
</evidence>
<dbReference type="OrthoDB" id="3176171at2759"/>
<dbReference type="PROSITE" id="PS50067">
    <property type="entry name" value="KINESIN_MOTOR_2"/>
    <property type="match status" value="1"/>
</dbReference>
<dbReference type="Pfam" id="PF00225">
    <property type="entry name" value="Kinesin"/>
    <property type="match status" value="1"/>
</dbReference>
<feature type="region of interest" description="Disordered" evidence="6">
    <location>
        <begin position="590"/>
        <end position="610"/>
    </location>
</feature>
<keyword evidence="4 5" id="KW-0505">Motor protein</keyword>
<dbReference type="GO" id="GO:0003777">
    <property type="term" value="F:microtubule motor activity"/>
    <property type="evidence" value="ECO:0007669"/>
    <property type="project" value="InterPro"/>
</dbReference>
<evidence type="ECO:0000256" key="6">
    <source>
        <dbReference type="SAM" id="MobiDB-lite"/>
    </source>
</evidence>
<accession>A0A9W7GI55</accession>
<name>A0A9W7GI55_9STRA</name>
<keyword evidence="3" id="KW-0175">Coiled coil</keyword>
<evidence type="ECO:0000256" key="2">
    <source>
        <dbReference type="ARBA" id="ARBA00022840"/>
    </source>
</evidence>
<dbReference type="InterPro" id="IPR022140">
    <property type="entry name" value="Kinesin-like_KIF1-typ"/>
</dbReference>
<organism evidence="8 9">
    <name type="scientific">Triparma columacea</name>
    <dbReference type="NCBI Taxonomy" id="722753"/>
    <lineage>
        <taxon>Eukaryota</taxon>
        <taxon>Sar</taxon>
        <taxon>Stramenopiles</taxon>
        <taxon>Ochrophyta</taxon>
        <taxon>Bolidophyceae</taxon>
        <taxon>Parmales</taxon>
        <taxon>Triparmaceae</taxon>
        <taxon>Triparma</taxon>
    </lineage>
</organism>
<keyword evidence="2 5" id="KW-0067">ATP-binding</keyword>